<keyword evidence="2" id="KW-1185">Reference proteome</keyword>
<organism evidence="1 2">
    <name type="scientific">Pluteus cervinus</name>
    <dbReference type="NCBI Taxonomy" id="181527"/>
    <lineage>
        <taxon>Eukaryota</taxon>
        <taxon>Fungi</taxon>
        <taxon>Dikarya</taxon>
        <taxon>Basidiomycota</taxon>
        <taxon>Agaricomycotina</taxon>
        <taxon>Agaricomycetes</taxon>
        <taxon>Agaricomycetidae</taxon>
        <taxon>Agaricales</taxon>
        <taxon>Pluteineae</taxon>
        <taxon>Pluteaceae</taxon>
        <taxon>Pluteus</taxon>
    </lineage>
</organism>
<evidence type="ECO:0000313" key="2">
    <source>
        <dbReference type="Proteomes" id="UP000308600"/>
    </source>
</evidence>
<accession>A0ACD3BE33</accession>
<dbReference type="Proteomes" id="UP000308600">
    <property type="component" value="Unassembled WGS sequence"/>
</dbReference>
<protein>
    <submittedName>
        <fullName evidence="1">Uncharacterized protein</fullName>
    </submittedName>
</protein>
<gene>
    <name evidence="1" type="ORF">BDN72DRAFT_223988</name>
</gene>
<evidence type="ECO:0000313" key="1">
    <source>
        <dbReference type="EMBL" id="TFK76211.1"/>
    </source>
</evidence>
<dbReference type="EMBL" id="ML208260">
    <property type="protein sequence ID" value="TFK76211.1"/>
    <property type="molecule type" value="Genomic_DNA"/>
</dbReference>
<proteinExistence type="predicted"/>
<reference evidence="1 2" key="1">
    <citation type="journal article" date="2019" name="Nat. Ecol. Evol.">
        <title>Megaphylogeny resolves global patterns of mushroom evolution.</title>
        <authorList>
            <person name="Varga T."/>
            <person name="Krizsan K."/>
            <person name="Foldi C."/>
            <person name="Dima B."/>
            <person name="Sanchez-Garcia M."/>
            <person name="Sanchez-Ramirez S."/>
            <person name="Szollosi G.J."/>
            <person name="Szarkandi J.G."/>
            <person name="Papp V."/>
            <person name="Albert L."/>
            <person name="Andreopoulos W."/>
            <person name="Angelini C."/>
            <person name="Antonin V."/>
            <person name="Barry K.W."/>
            <person name="Bougher N.L."/>
            <person name="Buchanan P."/>
            <person name="Buyck B."/>
            <person name="Bense V."/>
            <person name="Catcheside P."/>
            <person name="Chovatia M."/>
            <person name="Cooper J."/>
            <person name="Damon W."/>
            <person name="Desjardin D."/>
            <person name="Finy P."/>
            <person name="Geml J."/>
            <person name="Haridas S."/>
            <person name="Hughes K."/>
            <person name="Justo A."/>
            <person name="Karasinski D."/>
            <person name="Kautmanova I."/>
            <person name="Kiss B."/>
            <person name="Kocsube S."/>
            <person name="Kotiranta H."/>
            <person name="LaButti K.M."/>
            <person name="Lechner B.E."/>
            <person name="Liimatainen K."/>
            <person name="Lipzen A."/>
            <person name="Lukacs Z."/>
            <person name="Mihaltcheva S."/>
            <person name="Morgado L.N."/>
            <person name="Niskanen T."/>
            <person name="Noordeloos M.E."/>
            <person name="Ohm R.A."/>
            <person name="Ortiz-Santana B."/>
            <person name="Ovrebo C."/>
            <person name="Racz N."/>
            <person name="Riley R."/>
            <person name="Savchenko A."/>
            <person name="Shiryaev A."/>
            <person name="Soop K."/>
            <person name="Spirin V."/>
            <person name="Szebenyi C."/>
            <person name="Tomsovsky M."/>
            <person name="Tulloss R.E."/>
            <person name="Uehling J."/>
            <person name="Grigoriev I.V."/>
            <person name="Vagvolgyi C."/>
            <person name="Papp T."/>
            <person name="Martin F.M."/>
            <person name="Miettinen O."/>
            <person name="Hibbett D.S."/>
            <person name="Nagy L.G."/>
        </authorList>
    </citation>
    <scope>NUCLEOTIDE SEQUENCE [LARGE SCALE GENOMIC DNA]</scope>
    <source>
        <strain evidence="1 2">NL-1719</strain>
    </source>
</reference>
<sequence>MTFRLNAVLWILVLTSYLLPSYSSRLGERELPRLSADAIRTLVTTPDPVKNIDPNNAQSHLTKILIPRAPGTENNTFVRNYIISTMKNLKWHVDLDEFDGDTPAGPRHFVNVIATKDPEASRRVILSAHFDSKYFPTAPDNQFVGATDSAAPCAMMLDLAEALDPLLDDRKQRMDNGFVEDEEVADTTLQLIFFDGEEAFAVWTDTDSIYGARHLAETWATTYVQPNQKRKLVSAETYLSGIEHLILLDLLGAPDPSIRSFFLDTAWLFDALKSSEQRLGDSGAFTYGDSQSMAKENWKTWLRPRTNNVVNYGFIGDDHVPFLKRGVDILHLIAEPFPRVWHKLSDNADALDIPTMRRWNLMLRVFMAEYLHLQPPSSNKERDSHTIKRIESEL</sequence>
<name>A0ACD3BE33_9AGAR</name>